<dbReference type="PROSITE" id="PS51094">
    <property type="entry name" value="PTS_EIIA_TYPE_2"/>
    <property type="match status" value="1"/>
</dbReference>
<keyword evidence="3" id="KW-0963">Cytoplasm</keyword>
<dbReference type="Proteomes" id="UP000185669">
    <property type="component" value="Unassembled WGS sequence"/>
</dbReference>
<dbReference type="CDD" id="cd00211">
    <property type="entry name" value="PTS_IIA_fru"/>
    <property type="match status" value="1"/>
</dbReference>
<dbReference type="PANTHER" id="PTHR36203">
    <property type="entry name" value="ASCORBATE-SPECIFIC PTS SYSTEM EIIA COMPONENT"/>
    <property type="match status" value="1"/>
</dbReference>
<dbReference type="GO" id="GO:0016301">
    <property type="term" value="F:kinase activity"/>
    <property type="evidence" value="ECO:0007669"/>
    <property type="project" value="UniProtKB-KW"/>
</dbReference>
<keyword evidence="7" id="KW-0418">Kinase</keyword>
<dbReference type="EMBL" id="FTNC01000019">
    <property type="protein sequence ID" value="SIR29104.1"/>
    <property type="molecule type" value="Genomic_DNA"/>
</dbReference>
<keyword evidence="6" id="KW-0598">Phosphotransferase system</keyword>
<gene>
    <name evidence="12" type="ORF">SAMN05421834_11914</name>
</gene>
<evidence type="ECO:0000313" key="12">
    <source>
        <dbReference type="EMBL" id="SIR29104.1"/>
    </source>
</evidence>
<evidence type="ECO:0000256" key="8">
    <source>
        <dbReference type="ARBA" id="ARBA00037387"/>
    </source>
</evidence>
<dbReference type="PANTHER" id="PTHR36203:SF1">
    <property type="entry name" value="ASCORBATE-SPECIFIC PTS SYSTEM EIIA COMPONENT"/>
    <property type="match status" value="1"/>
</dbReference>
<dbReference type="Gene3D" id="3.40.930.10">
    <property type="entry name" value="Mannitol-specific EII, Chain A"/>
    <property type="match status" value="1"/>
</dbReference>
<dbReference type="AlphaFoldDB" id="A0A1N6ZQP5"/>
<dbReference type="InterPro" id="IPR002178">
    <property type="entry name" value="PTS_EIIA_type-2_dom"/>
</dbReference>
<dbReference type="SUPFAM" id="SSF55804">
    <property type="entry name" value="Phoshotransferase/anion transport protein"/>
    <property type="match status" value="1"/>
</dbReference>
<dbReference type="GO" id="GO:0009401">
    <property type="term" value="P:phosphoenolpyruvate-dependent sugar phosphotransferase system"/>
    <property type="evidence" value="ECO:0007669"/>
    <property type="project" value="UniProtKB-KW"/>
</dbReference>
<dbReference type="STRING" id="56779.SAMN05421834_11914"/>
<dbReference type="RefSeq" id="WP_076545620.1">
    <property type="nucleotide sequence ID" value="NZ_FTNC01000019.1"/>
</dbReference>
<name>A0A1N6ZQP5_9FIRM</name>
<evidence type="ECO:0000259" key="11">
    <source>
        <dbReference type="PROSITE" id="PS51094"/>
    </source>
</evidence>
<evidence type="ECO:0000256" key="4">
    <source>
        <dbReference type="ARBA" id="ARBA00022553"/>
    </source>
</evidence>
<reference evidence="13" key="1">
    <citation type="submission" date="2017-01" db="EMBL/GenBank/DDBJ databases">
        <authorList>
            <person name="Varghese N."/>
            <person name="Submissions S."/>
        </authorList>
    </citation>
    <scope>NUCLEOTIDE SEQUENCE [LARGE SCALE GENOMIC DNA]</scope>
    <source>
        <strain evidence="13">ATCC 700103</strain>
    </source>
</reference>
<dbReference type="InterPro" id="IPR016152">
    <property type="entry name" value="PTrfase/Anion_transptr"/>
</dbReference>
<feature type="domain" description="PTS EIIA type-2" evidence="11">
    <location>
        <begin position="4"/>
        <end position="147"/>
    </location>
</feature>
<comment type="subcellular location">
    <subcellularLocation>
        <location evidence="1">Cytoplasm</location>
    </subcellularLocation>
</comment>
<accession>A0A1N6ZQP5</accession>
<sequence length="151" mass="16578">MILDLLKKKNIAVNVKAADWKEVVDETGKLLLEAGQIEKKYIEAMKQSIIDNGPYVVIGKGIALLHARPEDGVKENCLSLITLAEPVEFGNENNDPVKIAFAFGTVDNEKHVKTISELSVVLMEDSAVDNIAEKGSAEEILTYIEDILAQQ</sequence>
<proteinExistence type="predicted"/>
<evidence type="ECO:0000256" key="10">
    <source>
        <dbReference type="ARBA" id="ARBA00042072"/>
    </source>
</evidence>
<dbReference type="InterPro" id="IPR051351">
    <property type="entry name" value="Ascorbate-PTS_EIIA_comp"/>
</dbReference>
<organism evidence="12 13">
    <name type="scientific">Halanaerobium kushneri</name>
    <dbReference type="NCBI Taxonomy" id="56779"/>
    <lineage>
        <taxon>Bacteria</taxon>
        <taxon>Bacillati</taxon>
        <taxon>Bacillota</taxon>
        <taxon>Clostridia</taxon>
        <taxon>Halanaerobiales</taxon>
        <taxon>Halanaerobiaceae</taxon>
        <taxon>Halanaerobium</taxon>
    </lineage>
</organism>
<keyword evidence="4" id="KW-0597">Phosphoprotein</keyword>
<evidence type="ECO:0000313" key="13">
    <source>
        <dbReference type="Proteomes" id="UP000185669"/>
    </source>
</evidence>
<evidence type="ECO:0000256" key="1">
    <source>
        <dbReference type="ARBA" id="ARBA00004496"/>
    </source>
</evidence>
<evidence type="ECO:0000256" key="2">
    <source>
        <dbReference type="ARBA" id="ARBA00022448"/>
    </source>
</evidence>
<comment type="function">
    <text evidence="8">The phosphoenolpyruvate-dependent sugar phosphotransferase system (sugar PTS), a major carbohydrate active transport system, catalyzes the phosphorylation of incoming sugar substrates concomitantly with their translocation across the cell membrane. The enzyme II UlaABC PTS system is involved in ascorbate transport.</text>
</comment>
<keyword evidence="5" id="KW-0808">Transferase</keyword>
<dbReference type="Pfam" id="PF00359">
    <property type="entry name" value="PTS_EIIA_2"/>
    <property type="match status" value="1"/>
</dbReference>
<dbReference type="GO" id="GO:0005737">
    <property type="term" value="C:cytoplasm"/>
    <property type="evidence" value="ECO:0007669"/>
    <property type="project" value="UniProtKB-SubCell"/>
</dbReference>
<dbReference type="OrthoDB" id="369398at2"/>
<keyword evidence="13" id="KW-1185">Reference proteome</keyword>
<evidence type="ECO:0000256" key="9">
    <source>
        <dbReference type="ARBA" id="ARBA00041175"/>
    </source>
</evidence>
<evidence type="ECO:0000256" key="7">
    <source>
        <dbReference type="ARBA" id="ARBA00022777"/>
    </source>
</evidence>
<keyword evidence="2" id="KW-0813">Transport</keyword>
<evidence type="ECO:0000256" key="3">
    <source>
        <dbReference type="ARBA" id="ARBA00022490"/>
    </source>
</evidence>
<evidence type="ECO:0000256" key="5">
    <source>
        <dbReference type="ARBA" id="ARBA00022679"/>
    </source>
</evidence>
<protein>
    <recommendedName>
        <fullName evidence="9">Ascorbate-specific PTS system EIIA component</fullName>
    </recommendedName>
    <alternativeName>
        <fullName evidence="10">Ascorbate-specific phosphotransferase enzyme IIA component</fullName>
    </alternativeName>
</protein>
<evidence type="ECO:0000256" key="6">
    <source>
        <dbReference type="ARBA" id="ARBA00022683"/>
    </source>
</evidence>